<keyword evidence="2" id="KW-0812">Transmembrane</keyword>
<evidence type="ECO:0000259" key="3">
    <source>
        <dbReference type="Pfam" id="PF10756"/>
    </source>
</evidence>
<accession>A0A852WF37</accession>
<feature type="transmembrane region" description="Helical" evidence="2">
    <location>
        <begin position="78"/>
        <end position="96"/>
    </location>
</feature>
<keyword evidence="5" id="KW-1185">Reference proteome</keyword>
<feature type="region of interest" description="Disordered" evidence="1">
    <location>
        <begin position="1"/>
        <end position="33"/>
    </location>
</feature>
<dbReference type="GeneID" id="98055648"/>
<dbReference type="RefSeq" id="WP_179761991.1">
    <property type="nucleotide sequence ID" value="NZ_BAAAJZ010000003.1"/>
</dbReference>
<evidence type="ECO:0000256" key="1">
    <source>
        <dbReference type="SAM" id="MobiDB-lite"/>
    </source>
</evidence>
<feature type="domain" description="Low molecular weight protein antigen 6 PH" evidence="3">
    <location>
        <begin position="97"/>
        <end position="167"/>
    </location>
</feature>
<feature type="compositionally biased region" description="Polar residues" evidence="1">
    <location>
        <begin position="16"/>
        <end position="28"/>
    </location>
</feature>
<dbReference type="AlphaFoldDB" id="A0A852WF37"/>
<dbReference type="Proteomes" id="UP000549695">
    <property type="component" value="Unassembled WGS sequence"/>
</dbReference>
<evidence type="ECO:0000313" key="4">
    <source>
        <dbReference type="EMBL" id="NYG03972.1"/>
    </source>
</evidence>
<dbReference type="Pfam" id="PF10756">
    <property type="entry name" value="bPH_6"/>
    <property type="match status" value="1"/>
</dbReference>
<proteinExistence type="predicted"/>
<gene>
    <name evidence="4" type="ORF">HDA37_004257</name>
</gene>
<sequence>MSSTDDRAVPADPTSADPQSAPGASQQVDGELAWTPRVRDEGRKLRVGSRALVFKPSRLTIFAILVAVVGSTPLVFSLPWFWVVLVAPVAAIAWILRVRTTVDPDTLTVRGAFSSRTVDWDDVRGLRIGSRSRVSAVLGEDDDLVLPAVHARDLPALSVASGGRFADPAAVGDAEDPAEGH</sequence>
<organism evidence="4 5">
    <name type="scientific">Pseudonocardia alni</name>
    <name type="common">Amycolata alni</name>
    <dbReference type="NCBI Taxonomy" id="33907"/>
    <lineage>
        <taxon>Bacteria</taxon>
        <taxon>Bacillati</taxon>
        <taxon>Actinomycetota</taxon>
        <taxon>Actinomycetes</taxon>
        <taxon>Pseudonocardiales</taxon>
        <taxon>Pseudonocardiaceae</taxon>
        <taxon>Pseudonocardia</taxon>
    </lineage>
</organism>
<reference evidence="4 5" key="1">
    <citation type="submission" date="2020-07" db="EMBL/GenBank/DDBJ databases">
        <title>Sequencing the genomes of 1000 actinobacteria strains.</title>
        <authorList>
            <person name="Klenk H.-P."/>
        </authorList>
    </citation>
    <scope>NUCLEOTIDE SEQUENCE [LARGE SCALE GENOMIC DNA]</scope>
    <source>
        <strain evidence="4 5">DSM 44749</strain>
    </source>
</reference>
<evidence type="ECO:0000256" key="2">
    <source>
        <dbReference type="SAM" id="Phobius"/>
    </source>
</evidence>
<keyword evidence="2" id="KW-0472">Membrane</keyword>
<evidence type="ECO:0000313" key="5">
    <source>
        <dbReference type="Proteomes" id="UP000549695"/>
    </source>
</evidence>
<dbReference type="EMBL" id="JACCCZ010000001">
    <property type="protein sequence ID" value="NYG03972.1"/>
    <property type="molecule type" value="Genomic_DNA"/>
</dbReference>
<protein>
    <recommendedName>
        <fullName evidence="3">Low molecular weight protein antigen 6 PH domain-containing protein</fullName>
    </recommendedName>
</protein>
<dbReference type="InterPro" id="IPR019692">
    <property type="entry name" value="CFP-6_PH"/>
</dbReference>
<keyword evidence="2" id="KW-1133">Transmembrane helix</keyword>
<feature type="transmembrane region" description="Helical" evidence="2">
    <location>
        <begin position="52"/>
        <end position="72"/>
    </location>
</feature>
<name>A0A852WF37_PSEA5</name>
<comment type="caution">
    <text evidence="4">The sequence shown here is derived from an EMBL/GenBank/DDBJ whole genome shotgun (WGS) entry which is preliminary data.</text>
</comment>